<dbReference type="PROSITE" id="PS51257">
    <property type="entry name" value="PROKAR_LIPOPROTEIN"/>
    <property type="match status" value="1"/>
</dbReference>
<accession>A0ABM0MPT2</accession>
<dbReference type="InterPro" id="IPR032675">
    <property type="entry name" value="LRR_dom_sf"/>
</dbReference>
<keyword evidence="2" id="KW-1185">Reference proteome</keyword>
<evidence type="ECO:0000256" key="1">
    <source>
        <dbReference type="SAM" id="SignalP"/>
    </source>
</evidence>
<name>A0ABM0MPT2_SACKO</name>
<feature type="chain" id="PRO_5046765035" evidence="1">
    <location>
        <begin position="24"/>
        <end position="264"/>
    </location>
</feature>
<proteinExistence type="predicted"/>
<evidence type="ECO:0000313" key="3">
    <source>
        <dbReference type="RefSeq" id="XP_006822023.1"/>
    </source>
</evidence>
<reference evidence="3" key="1">
    <citation type="submission" date="2025-08" db="UniProtKB">
        <authorList>
            <consortium name="RefSeq"/>
        </authorList>
    </citation>
    <scope>IDENTIFICATION</scope>
    <source>
        <tissue evidence="3">Testes</tissue>
    </source>
</reference>
<organism evidence="2 3">
    <name type="scientific">Saccoglossus kowalevskii</name>
    <name type="common">Acorn worm</name>
    <dbReference type="NCBI Taxonomy" id="10224"/>
    <lineage>
        <taxon>Eukaryota</taxon>
        <taxon>Metazoa</taxon>
        <taxon>Hemichordata</taxon>
        <taxon>Enteropneusta</taxon>
        <taxon>Harrimaniidae</taxon>
        <taxon>Saccoglossus</taxon>
    </lineage>
</organism>
<keyword evidence="1" id="KW-0732">Signal</keyword>
<dbReference type="Gene3D" id="3.80.10.10">
    <property type="entry name" value="Ribonuclease Inhibitor"/>
    <property type="match status" value="1"/>
</dbReference>
<dbReference type="Proteomes" id="UP000694865">
    <property type="component" value="Unplaced"/>
</dbReference>
<dbReference type="GeneID" id="102802830"/>
<dbReference type="SUPFAM" id="SSF52058">
    <property type="entry name" value="L domain-like"/>
    <property type="match status" value="1"/>
</dbReference>
<feature type="signal peptide" evidence="1">
    <location>
        <begin position="1"/>
        <end position="23"/>
    </location>
</feature>
<sequence>MSLVRKLSLMCLVVVILSCVTEARRRDGTPKWAAQCPSTCLCKRGFAGCSSKYIDKADIAPMYRKLAISYTHAKTAKTIIEHAPNVKELKLSDHKRTMITSIPTNFFAPLDSLVTLDIPTLTARKLPKNFLAAVKKIPNLTKLKIGRNRINCNCDLMDFVEERGIDLSADGVVSGCLKNEFDEDSYSIAELADVCEARRPKPTIISDITILPSIARGMVMNDTSDPFFAHSSYDRLPSSMALGDLAEPDTEEVNFRQSRPCMLF</sequence>
<gene>
    <name evidence="3" type="primary">LOC102802830</name>
</gene>
<evidence type="ECO:0000313" key="2">
    <source>
        <dbReference type="Proteomes" id="UP000694865"/>
    </source>
</evidence>
<dbReference type="RefSeq" id="XP_006822023.1">
    <property type="nucleotide sequence ID" value="XM_006821960.1"/>
</dbReference>
<protein>
    <submittedName>
        <fullName evidence="3">Uncharacterized protein LOC102802830</fullName>
    </submittedName>
</protein>